<dbReference type="SMART" id="SM00347">
    <property type="entry name" value="HTH_MARR"/>
    <property type="match status" value="1"/>
</dbReference>
<evidence type="ECO:0000256" key="1">
    <source>
        <dbReference type="ARBA" id="ARBA00023125"/>
    </source>
</evidence>
<dbReference type="AlphaFoldDB" id="A0A2S0K1F9"/>
<evidence type="ECO:0000259" key="2">
    <source>
        <dbReference type="PROSITE" id="PS50995"/>
    </source>
</evidence>
<feature type="domain" description="HTH marR-type" evidence="2">
    <location>
        <begin position="6"/>
        <end position="144"/>
    </location>
</feature>
<gene>
    <name evidence="3" type="ORF">LS41612_13310</name>
</gene>
<name>A0A2S0K1F9_LYSSH</name>
<sequence>MLVGGFLSLYEQVKRINEAEYTINRLIYKHYKQYLNSGITTQQAVVLDIVYLSKRITVGEIAIEMNISSSAVSQLIAKLEKNNYIKREINLQNRREVFITLAENGLEYFSKQDYVERQIADKIYCKLSSDELDELERIVEKLKEISMKELL</sequence>
<dbReference type="Gene3D" id="1.10.10.10">
    <property type="entry name" value="Winged helix-like DNA-binding domain superfamily/Winged helix DNA-binding domain"/>
    <property type="match status" value="1"/>
</dbReference>
<dbReference type="PANTHER" id="PTHR33164:SF99">
    <property type="entry name" value="MARR FAMILY REGULATORY PROTEIN"/>
    <property type="match status" value="1"/>
</dbReference>
<dbReference type="GO" id="GO:0003677">
    <property type="term" value="F:DNA binding"/>
    <property type="evidence" value="ECO:0007669"/>
    <property type="project" value="UniProtKB-KW"/>
</dbReference>
<protein>
    <submittedName>
        <fullName evidence="3">MarR family transcriptional regulator</fullName>
    </submittedName>
</protein>
<dbReference type="InterPro" id="IPR036390">
    <property type="entry name" value="WH_DNA-bd_sf"/>
</dbReference>
<dbReference type="PROSITE" id="PS50995">
    <property type="entry name" value="HTH_MARR_2"/>
    <property type="match status" value="1"/>
</dbReference>
<accession>A0A2S0K1F9</accession>
<organism evidence="3 4">
    <name type="scientific">Lysinibacillus sphaericus</name>
    <name type="common">Bacillus sphaericus</name>
    <dbReference type="NCBI Taxonomy" id="1421"/>
    <lineage>
        <taxon>Bacteria</taxon>
        <taxon>Bacillati</taxon>
        <taxon>Bacillota</taxon>
        <taxon>Bacilli</taxon>
        <taxon>Bacillales</taxon>
        <taxon>Bacillaceae</taxon>
        <taxon>Lysinibacillus</taxon>
    </lineage>
</organism>
<dbReference type="PRINTS" id="PR00598">
    <property type="entry name" value="HTHMARR"/>
</dbReference>
<proteinExistence type="predicted"/>
<keyword evidence="1" id="KW-0238">DNA-binding</keyword>
<dbReference type="Proteomes" id="UP000238825">
    <property type="component" value="Chromosome"/>
</dbReference>
<reference evidence="3 4" key="1">
    <citation type="submission" date="2017-03" db="EMBL/GenBank/DDBJ databases">
        <title>The whole genome sequencing and assembly of Lysinibacillus sphaericus DSM 28T strain.</title>
        <authorList>
            <person name="Lee Y.-J."/>
            <person name="Yi H."/>
            <person name="Bahn Y.-S."/>
            <person name="Kim J.F."/>
            <person name="Lee D.-W."/>
        </authorList>
    </citation>
    <scope>NUCLEOTIDE SEQUENCE [LARGE SCALE GENOMIC DNA]</scope>
    <source>
        <strain evidence="3 4">DSM 28</strain>
    </source>
</reference>
<evidence type="ECO:0000313" key="4">
    <source>
        <dbReference type="Proteomes" id="UP000238825"/>
    </source>
</evidence>
<dbReference type="InterPro" id="IPR036388">
    <property type="entry name" value="WH-like_DNA-bd_sf"/>
</dbReference>
<dbReference type="Pfam" id="PF01047">
    <property type="entry name" value="MarR"/>
    <property type="match status" value="1"/>
</dbReference>
<dbReference type="InterPro" id="IPR000835">
    <property type="entry name" value="HTH_MarR-typ"/>
</dbReference>
<dbReference type="InterPro" id="IPR039422">
    <property type="entry name" value="MarR/SlyA-like"/>
</dbReference>
<dbReference type="PANTHER" id="PTHR33164">
    <property type="entry name" value="TRANSCRIPTIONAL REGULATOR, MARR FAMILY"/>
    <property type="match status" value="1"/>
</dbReference>
<dbReference type="SUPFAM" id="SSF46785">
    <property type="entry name" value="Winged helix' DNA-binding domain"/>
    <property type="match status" value="1"/>
</dbReference>
<dbReference type="GO" id="GO:0006950">
    <property type="term" value="P:response to stress"/>
    <property type="evidence" value="ECO:0007669"/>
    <property type="project" value="TreeGrafter"/>
</dbReference>
<evidence type="ECO:0000313" key="3">
    <source>
        <dbReference type="EMBL" id="AVK97171.1"/>
    </source>
</evidence>
<dbReference type="GO" id="GO:0003700">
    <property type="term" value="F:DNA-binding transcription factor activity"/>
    <property type="evidence" value="ECO:0007669"/>
    <property type="project" value="InterPro"/>
</dbReference>
<dbReference type="EMBL" id="CP019980">
    <property type="protein sequence ID" value="AVK97171.1"/>
    <property type="molecule type" value="Genomic_DNA"/>
</dbReference>